<evidence type="ECO:0000313" key="3">
    <source>
        <dbReference type="Proteomes" id="UP001159042"/>
    </source>
</evidence>
<dbReference type="Proteomes" id="UP001159042">
    <property type="component" value="Unassembled WGS sequence"/>
</dbReference>
<sequence>MKIKHYPGKAVVNDPAWLEMDIPNSARGKQYESNWEDAQKSLSNHSSTTNSWDKYSYKSMDGTISSRLGQYQSMLDDIKKDNEDIYAIPNKLNNNSGKESLRVKYHSDNCLSRINSKNKKDVEEEMAKYFLPCQSKVQRERSFKTGDRERPKPKPRKKLALTRDNDKEKFKIVIDDLQKHMKKSVRFDEISTEITHTTIDNNYTTADDDDVKEDTSNKVRVISNPLNEIGDNMDNASDSDEIQERVSTWIDDQNKYLISVNENDARKENINLKRNDSGYYEHSGKPRQRLPPKNIYPSSSSSSGESVADECSYANTTSSTDSEFNELYSLYKNGSGPKRKVINSQPKLRDRTKNASPTLRRGVCDSNDFLIPRPKLIVPVHTYAVRKRRTGNILSECYDSDCNSVRDFQTVKPNTGL</sequence>
<feature type="compositionally biased region" description="Polar residues" evidence="1">
    <location>
        <begin position="40"/>
        <end position="50"/>
    </location>
</feature>
<dbReference type="EMBL" id="JANEYG010000242">
    <property type="protein sequence ID" value="KAJ8910799.1"/>
    <property type="molecule type" value="Genomic_DNA"/>
</dbReference>
<gene>
    <name evidence="2" type="ORF">NQ315_014507</name>
</gene>
<dbReference type="AlphaFoldDB" id="A0AAV8V9A0"/>
<feature type="region of interest" description="Disordered" evidence="1">
    <location>
        <begin position="269"/>
        <end position="307"/>
    </location>
</feature>
<organism evidence="2 3">
    <name type="scientific">Exocentrus adspersus</name>
    <dbReference type="NCBI Taxonomy" id="1586481"/>
    <lineage>
        <taxon>Eukaryota</taxon>
        <taxon>Metazoa</taxon>
        <taxon>Ecdysozoa</taxon>
        <taxon>Arthropoda</taxon>
        <taxon>Hexapoda</taxon>
        <taxon>Insecta</taxon>
        <taxon>Pterygota</taxon>
        <taxon>Neoptera</taxon>
        <taxon>Endopterygota</taxon>
        <taxon>Coleoptera</taxon>
        <taxon>Polyphaga</taxon>
        <taxon>Cucujiformia</taxon>
        <taxon>Chrysomeloidea</taxon>
        <taxon>Cerambycidae</taxon>
        <taxon>Lamiinae</taxon>
        <taxon>Acanthocinini</taxon>
        <taxon>Exocentrus</taxon>
    </lineage>
</organism>
<feature type="region of interest" description="Disordered" evidence="1">
    <location>
        <begin position="335"/>
        <end position="359"/>
    </location>
</feature>
<comment type="caution">
    <text evidence="2">The sequence shown here is derived from an EMBL/GenBank/DDBJ whole genome shotgun (WGS) entry which is preliminary data.</text>
</comment>
<accession>A0AAV8V9A0</accession>
<feature type="region of interest" description="Disordered" evidence="1">
    <location>
        <begin position="28"/>
        <end position="50"/>
    </location>
</feature>
<reference evidence="2 3" key="1">
    <citation type="journal article" date="2023" name="Insect Mol. Biol.">
        <title>Genome sequencing provides insights into the evolution of gene families encoding plant cell wall-degrading enzymes in longhorned beetles.</title>
        <authorList>
            <person name="Shin N.R."/>
            <person name="Okamura Y."/>
            <person name="Kirsch R."/>
            <person name="Pauchet Y."/>
        </authorList>
    </citation>
    <scope>NUCLEOTIDE SEQUENCE [LARGE SCALE GENOMIC DNA]</scope>
    <source>
        <strain evidence="2">EAD_L_NR</strain>
    </source>
</reference>
<name>A0AAV8V9A0_9CUCU</name>
<evidence type="ECO:0000313" key="2">
    <source>
        <dbReference type="EMBL" id="KAJ8910799.1"/>
    </source>
</evidence>
<evidence type="ECO:0000256" key="1">
    <source>
        <dbReference type="SAM" id="MobiDB-lite"/>
    </source>
</evidence>
<keyword evidence="3" id="KW-1185">Reference proteome</keyword>
<protein>
    <submittedName>
        <fullName evidence="2">Uncharacterized protein</fullName>
    </submittedName>
</protein>
<proteinExistence type="predicted"/>